<dbReference type="PANTHER" id="PTHR14741">
    <property type="entry name" value="S-ADENOSYLMETHIONINE-DEPENDENT METHYLTRANSFERASE RELATED"/>
    <property type="match status" value="1"/>
</dbReference>
<dbReference type="FunFam" id="3.40.50.150:FF:000305">
    <property type="entry name" value="S-adenosyl-L-methionine-dependent methyltransferase superfamily protein"/>
    <property type="match status" value="1"/>
</dbReference>
<proteinExistence type="inferred from homology"/>
<keyword evidence="11" id="KW-1185">Reference proteome</keyword>
<dbReference type="InterPro" id="IPR036020">
    <property type="entry name" value="WW_dom_sf"/>
</dbReference>
<dbReference type="GO" id="GO:0071164">
    <property type="term" value="F:RNA cap trimethylguanosine synthase activity"/>
    <property type="evidence" value="ECO:0007669"/>
    <property type="project" value="TreeGrafter"/>
</dbReference>
<feature type="region of interest" description="Disordered" evidence="8">
    <location>
        <begin position="1"/>
        <end position="45"/>
    </location>
</feature>
<dbReference type="PANTHER" id="PTHR14741:SF32">
    <property type="entry name" value="TRIMETHYLGUANOSINE SYNTHASE"/>
    <property type="match status" value="1"/>
</dbReference>
<accession>A0A5N6RKW9</accession>
<evidence type="ECO:0000256" key="1">
    <source>
        <dbReference type="ARBA" id="ARBA00018517"/>
    </source>
</evidence>
<dbReference type="PROSITE" id="PS50020">
    <property type="entry name" value="WW_DOMAIN_2"/>
    <property type="match status" value="1"/>
</dbReference>
<dbReference type="SUPFAM" id="SSF53335">
    <property type="entry name" value="S-adenosyl-L-methionine-dependent methyltransferases"/>
    <property type="match status" value="1"/>
</dbReference>
<dbReference type="EMBL" id="CM017327">
    <property type="protein sequence ID" value="KAE8100162.1"/>
    <property type="molecule type" value="Genomic_DNA"/>
</dbReference>
<sequence length="724" mass="80704">MELTKQMDELGLPLSFNTNKEKRNGMGKAKRKGTHVKHSNNHQDIEDKAIELSQVSEGEIVSPIIFHDNTSSSLCSVTMLGQSESSNYGVAVDAKVSQCPSNGDNSASSIGITCDTDKRRVFYGISDIGSYDGQGSDSVHSYSLFKDDMKNSANLTNWNAGPPARRYLMDASFDHNKKECNETLLDYECSEGLSAACYNTGNENNSNNMSTEQQCASDSVACTICSKLLDHNGTDRCKCNDDLGDWMVYWDSFYGRNYFYNIKTHASTWYPPPGMEHLAYGVVNNELNELIAVETEMEVTFGEEIADVCNLQTKIHSFEESMNNDKLGAQLPDELSVGIGLGADNTLSGVAVTTASRSFEHTDALYEITSCNNESKLSFLPNTPEHIDSSGIKIKQPVHCEVFSGDLRRTYADRPDELDCVDILDKPNKIITCDVNKDDEAFQLLEISSLTNTLSEAVYECGHLPLGSIDMIDTHDDPFMTKQQKKVRKARRQRKLSNGIEELRSQGILRENSSDIGKYWCQRYLLFSRFDKGVKMDEEGWFSVTPESIARHHASRCGSGIIVDCFTGVGGNAIQFAQRSNHVTAIDIDEKKINYAHHNAAIYGVDDHIDFIKGDFFNLAPKLKADTVFLSPPWGGPDYAKVRTYDIKTMLKPRDGYFLFNTAKKIASRVVMFLPRNVDLNQLAELCLSSHPPWALEVEKNYLNGKLKAITAYFNAPTVDNKSA</sequence>
<organism evidence="10 11">
    <name type="scientific">Carpinus fangiana</name>
    <dbReference type="NCBI Taxonomy" id="176857"/>
    <lineage>
        <taxon>Eukaryota</taxon>
        <taxon>Viridiplantae</taxon>
        <taxon>Streptophyta</taxon>
        <taxon>Embryophyta</taxon>
        <taxon>Tracheophyta</taxon>
        <taxon>Spermatophyta</taxon>
        <taxon>Magnoliopsida</taxon>
        <taxon>eudicotyledons</taxon>
        <taxon>Gunneridae</taxon>
        <taxon>Pentapetalae</taxon>
        <taxon>rosids</taxon>
        <taxon>fabids</taxon>
        <taxon>Fagales</taxon>
        <taxon>Betulaceae</taxon>
        <taxon>Carpinus</taxon>
    </lineage>
</organism>
<evidence type="ECO:0000256" key="4">
    <source>
        <dbReference type="ARBA" id="ARBA00048740"/>
    </source>
</evidence>
<feature type="compositionally biased region" description="Basic residues" evidence="8">
    <location>
        <begin position="28"/>
        <end position="40"/>
    </location>
</feature>
<evidence type="ECO:0000259" key="9">
    <source>
        <dbReference type="PROSITE" id="PS50020"/>
    </source>
</evidence>
<evidence type="ECO:0000256" key="3">
    <source>
        <dbReference type="ARBA" id="ARBA00047418"/>
    </source>
</evidence>
<comment type="catalytic activity">
    <reaction evidence="3">
        <text>a 5'-end (N(2),N(7)-dimethyl 5'-triphosphoguanosine)-ribonucleoside in snoRNA + S-adenosyl-L-methionine = a 5'-end (N(2),N(2),N(7)-trimethyl 5'-triphosphoguanosine)-ribonucleoside in snoRNA + S-adenosyl-L-homocysteine + H(+)</text>
        <dbReference type="Rhea" id="RHEA:78507"/>
        <dbReference type="Rhea" id="RHEA-COMP:19088"/>
        <dbReference type="Rhea" id="RHEA-COMP:19090"/>
        <dbReference type="ChEBI" id="CHEBI:15378"/>
        <dbReference type="ChEBI" id="CHEBI:57856"/>
        <dbReference type="ChEBI" id="CHEBI:59789"/>
        <dbReference type="ChEBI" id="CHEBI:167623"/>
        <dbReference type="ChEBI" id="CHEBI:172880"/>
    </reaction>
    <physiologicalReaction direction="left-to-right" evidence="3">
        <dbReference type="Rhea" id="RHEA:78508"/>
    </physiologicalReaction>
</comment>
<dbReference type="CDD" id="cd02440">
    <property type="entry name" value="AdoMet_MTases"/>
    <property type="match status" value="1"/>
</dbReference>
<evidence type="ECO:0000256" key="2">
    <source>
        <dbReference type="ARBA" id="ARBA00025783"/>
    </source>
</evidence>
<dbReference type="InterPro" id="IPR019012">
    <property type="entry name" value="RNA_cap_Gua-N2-MeTrfase"/>
</dbReference>
<evidence type="ECO:0000313" key="11">
    <source>
        <dbReference type="Proteomes" id="UP000327013"/>
    </source>
</evidence>
<dbReference type="Pfam" id="PF09445">
    <property type="entry name" value="Methyltransf_15"/>
    <property type="match status" value="1"/>
</dbReference>
<dbReference type="GO" id="GO:0005634">
    <property type="term" value="C:nucleus"/>
    <property type="evidence" value="ECO:0007669"/>
    <property type="project" value="TreeGrafter"/>
</dbReference>
<name>A0A5N6RKW9_9ROSI</name>
<evidence type="ECO:0000256" key="8">
    <source>
        <dbReference type="SAM" id="MobiDB-lite"/>
    </source>
</evidence>
<comment type="similarity">
    <text evidence="2">Belongs to the methyltransferase superfamily. Trimethylguanosine synthase family.</text>
</comment>
<evidence type="ECO:0000256" key="5">
    <source>
        <dbReference type="ARBA" id="ARBA00048763"/>
    </source>
</evidence>
<feature type="domain" description="WW" evidence="9">
    <location>
        <begin position="246"/>
        <end position="274"/>
    </location>
</feature>
<protein>
    <recommendedName>
        <fullName evidence="1">Trimethylguanosine synthase</fullName>
    </recommendedName>
    <alternativeName>
        <fullName evidence="7">Cap-specific guanine-N(2) methyltransferase</fullName>
    </alternativeName>
</protein>
<dbReference type="CDD" id="cd00201">
    <property type="entry name" value="WW"/>
    <property type="match status" value="1"/>
</dbReference>
<dbReference type="SUPFAM" id="SSF51045">
    <property type="entry name" value="WW domain"/>
    <property type="match status" value="1"/>
</dbReference>
<reference evidence="10 11" key="1">
    <citation type="submission" date="2019-06" db="EMBL/GenBank/DDBJ databases">
        <title>A chromosomal-level reference genome of Carpinus fangiana (Coryloideae, Betulaceae).</title>
        <authorList>
            <person name="Yang X."/>
            <person name="Wang Z."/>
            <person name="Zhang L."/>
            <person name="Hao G."/>
            <person name="Liu J."/>
            <person name="Yang Y."/>
        </authorList>
    </citation>
    <scope>NUCLEOTIDE SEQUENCE [LARGE SCALE GENOMIC DNA]</scope>
    <source>
        <strain evidence="10">Cfa_2016G</strain>
        <tissue evidence="10">Leaf</tissue>
    </source>
</reference>
<comment type="catalytic activity">
    <reaction evidence="6">
        <text>a 5'-end (N(7)-methyl 5'-triphosphoguanosine)-ribonucleoside in snRNA + S-adenosyl-L-methionine = a 5'-end (N(2),N(7)-dimethyl 5'-triphosphoguanosine)-ribonucleoside in snRNA + S-adenosyl-L-homocysteine + H(+)</text>
        <dbReference type="Rhea" id="RHEA:78471"/>
        <dbReference type="Rhea" id="RHEA-COMP:19085"/>
        <dbReference type="Rhea" id="RHEA-COMP:19087"/>
        <dbReference type="ChEBI" id="CHEBI:15378"/>
        <dbReference type="ChEBI" id="CHEBI:57856"/>
        <dbReference type="ChEBI" id="CHEBI:59789"/>
        <dbReference type="ChEBI" id="CHEBI:156461"/>
        <dbReference type="ChEBI" id="CHEBI:172880"/>
    </reaction>
    <physiologicalReaction direction="left-to-right" evidence="6">
        <dbReference type="Rhea" id="RHEA:78472"/>
    </physiologicalReaction>
</comment>
<comment type="catalytic activity">
    <reaction evidence="4">
        <text>a 5'-end (N(7)-methyl 5'-triphosphoguanosine)-ribonucleoside in snoRNA + S-adenosyl-L-methionine = a 5'-end (N(2),N(7)-dimethyl 5'-triphosphoguanosine)-ribonucleoside in snoRNA + S-adenosyl-L-homocysteine + H(+)</text>
        <dbReference type="Rhea" id="RHEA:78475"/>
        <dbReference type="Rhea" id="RHEA-COMP:19086"/>
        <dbReference type="Rhea" id="RHEA-COMP:19088"/>
        <dbReference type="ChEBI" id="CHEBI:15378"/>
        <dbReference type="ChEBI" id="CHEBI:57856"/>
        <dbReference type="ChEBI" id="CHEBI:59789"/>
        <dbReference type="ChEBI" id="CHEBI:156461"/>
        <dbReference type="ChEBI" id="CHEBI:172880"/>
    </reaction>
    <physiologicalReaction direction="left-to-right" evidence="4">
        <dbReference type="Rhea" id="RHEA:78476"/>
    </physiologicalReaction>
</comment>
<dbReference type="Gene3D" id="3.40.50.150">
    <property type="entry name" value="Vaccinia Virus protein VP39"/>
    <property type="match status" value="1"/>
</dbReference>
<dbReference type="Proteomes" id="UP000327013">
    <property type="component" value="Chromosome 7"/>
</dbReference>
<dbReference type="InterPro" id="IPR029063">
    <property type="entry name" value="SAM-dependent_MTases_sf"/>
</dbReference>
<dbReference type="OrthoDB" id="194443at2759"/>
<evidence type="ECO:0000256" key="6">
    <source>
        <dbReference type="ARBA" id="ARBA00049075"/>
    </source>
</evidence>
<dbReference type="Gene3D" id="2.20.70.10">
    <property type="match status" value="1"/>
</dbReference>
<dbReference type="InterPro" id="IPR001202">
    <property type="entry name" value="WW_dom"/>
</dbReference>
<evidence type="ECO:0000313" key="10">
    <source>
        <dbReference type="EMBL" id="KAE8100162.1"/>
    </source>
</evidence>
<evidence type="ECO:0000256" key="7">
    <source>
        <dbReference type="ARBA" id="ARBA00049790"/>
    </source>
</evidence>
<dbReference type="AlphaFoldDB" id="A0A5N6RKW9"/>
<gene>
    <name evidence="10" type="ORF">FH972_018087</name>
</gene>
<dbReference type="PROSITE" id="PS01159">
    <property type="entry name" value="WW_DOMAIN_1"/>
    <property type="match status" value="1"/>
</dbReference>
<comment type="catalytic activity">
    <reaction evidence="5">
        <text>a 5'-end (N(2),N(7)-dimethyl 5'-triphosphoguanosine)-ribonucleoside in snRNA + S-adenosyl-L-methionine = a 5'-end (N(2),N(2),N(7)-trimethyl 5'-triphosphoguanosine)-ribonucleoside in snRNA + S-adenosyl-L-homocysteine + H(+)</text>
        <dbReference type="Rhea" id="RHEA:78479"/>
        <dbReference type="Rhea" id="RHEA-COMP:19087"/>
        <dbReference type="Rhea" id="RHEA-COMP:19089"/>
        <dbReference type="ChEBI" id="CHEBI:15378"/>
        <dbReference type="ChEBI" id="CHEBI:57856"/>
        <dbReference type="ChEBI" id="CHEBI:59789"/>
        <dbReference type="ChEBI" id="CHEBI:167623"/>
        <dbReference type="ChEBI" id="CHEBI:172880"/>
    </reaction>
    <physiologicalReaction direction="left-to-right" evidence="5">
        <dbReference type="Rhea" id="RHEA:78480"/>
    </physiologicalReaction>
</comment>